<dbReference type="RefSeq" id="WP_281806732.1">
    <property type="nucleotide sequence ID" value="NZ_BSDO01000002.1"/>
</dbReference>
<evidence type="ECO:0000313" key="10">
    <source>
        <dbReference type="EMBL" id="GLI21836.1"/>
    </source>
</evidence>
<proteinExistence type="inferred from homology"/>
<dbReference type="SUPFAM" id="SSF54637">
    <property type="entry name" value="Thioesterase/thiol ester dehydrase-isomerase"/>
    <property type="match status" value="1"/>
</dbReference>
<evidence type="ECO:0000256" key="7">
    <source>
        <dbReference type="ARBA" id="ARBA00023239"/>
    </source>
</evidence>
<dbReference type="AlphaFoldDB" id="A0A9W6CGN8"/>
<keyword evidence="4 9" id="KW-0444">Lipid biosynthesis</keyword>
<name>A0A9W6CGN8_XANFL</name>
<evidence type="ECO:0000256" key="8">
    <source>
        <dbReference type="ARBA" id="ARBA00025049"/>
    </source>
</evidence>
<dbReference type="GO" id="GO:0005737">
    <property type="term" value="C:cytoplasm"/>
    <property type="evidence" value="ECO:0007669"/>
    <property type="project" value="UniProtKB-SubCell"/>
</dbReference>
<evidence type="ECO:0000313" key="12">
    <source>
        <dbReference type="Proteomes" id="UP001144397"/>
    </source>
</evidence>
<comment type="similarity">
    <text evidence="2 9">Belongs to the thioester dehydratase family. FabZ subfamily.</text>
</comment>
<comment type="caution">
    <text evidence="10">The sequence shown here is derived from an EMBL/GenBank/DDBJ whole genome shotgun (WGS) entry which is preliminary data.</text>
</comment>
<dbReference type="NCBIfam" id="TIGR01750">
    <property type="entry name" value="fabZ"/>
    <property type="match status" value="1"/>
</dbReference>
<evidence type="ECO:0000256" key="4">
    <source>
        <dbReference type="ARBA" id="ARBA00022516"/>
    </source>
</evidence>
<evidence type="ECO:0000313" key="11">
    <source>
        <dbReference type="EMBL" id="MDR6332414.1"/>
    </source>
</evidence>
<keyword evidence="7 9" id="KW-0456">Lyase</keyword>
<keyword evidence="6 9" id="KW-0443">Lipid metabolism</keyword>
<evidence type="ECO:0000256" key="6">
    <source>
        <dbReference type="ARBA" id="ARBA00023098"/>
    </source>
</evidence>
<dbReference type="Gene3D" id="3.10.129.10">
    <property type="entry name" value="Hotdog Thioesterase"/>
    <property type="match status" value="1"/>
</dbReference>
<dbReference type="PANTHER" id="PTHR30272">
    <property type="entry name" value="3-HYDROXYACYL-[ACYL-CARRIER-PROTEIN] DEHYDRATASE"/>
    <property type="match status" value="1"/>
</dbReference>
<keyword evidence="5 9" id="KW-0441">Lipid A biosynthesis</keyword>
<comment type="subcellular location">
    <subcellularLocation>
        <location evidence="1 9">Cytoplasm</location>
    </subcellularLocation>
</comment>
<dbReference type="NCBIfam" id="NF000582">
    <property type="entry name" value="PRK00006.1"/>
    <property type="match status" value="1"/>
</dbReference>
<dbReference type="InterPro" id="IPR013114">
    <property type="entry name" value="FabA_FabZ"/>
</dbReference>
<evidence type="ECO:0000256" key="2">
    <source>
        <dbReference type="ARBA" id="ARBA00009174"/>
    </source>
</evidence>
<organism evidence="10 12">
    <name type="scientific">Xanthobacter flavus</name>
    <dbReference type="NCBI Taxonomy" id="281"/>
    <lineage>
        <taxon>Bacteria</taxon>
        <taxon>Pseudomonadati</taxon>
        <taxon>Pseudomonadota</taxon>
        <taxon>Alphaproteobacteria</taxon>
        <taxon>Hyphomicrobiales</taxon>
        <taxon>Xanthobacteraceae</taxon>
        <taxon>Xanthobacter</taxon>
    </lineage>
</organism>
<dbReference type="EC" id="4.2.1.59" evidence="9"/>
<evidence type="ECO:0000256" key="1">
    <source>
        <dbReference type="ARBA" id="ARBA00004496"/>
    </source>
</evidence>
<dbReference type="Proteomes" id="UP001245370">
    <property type="component" value="Unassembled WGS sequence"/>
</dbReference>
<dbReference type="GO" id="GO:0006633">
    <property type="term" value="P:fatty acid biosynthetic process"/>
    <property type="evidence" value="ECO:0007669"/>
    <property type="project" value="UniProtKB-UniRule"/>
</dbReference>
<dbReference type="InterPro" id="IPR029069">
    <property type="entry name" value="HotDog_dom_sf"/>
</dbReference>
<comment type="catalytic activity">
    <reaction evidence="9">
        <text>a (3R)-hydroxyacyl-[ACP] = a (2E)-enoyl-[ACP] + H2O</text>
        <dbReference type="Rhea" id="RHEA:13097"/>
        <dbReference type="Rhea" id="RHEA-COMP:9925"/>
        <dbReference type="Rhea" id="RHEA-COMP:9945"/>
        <dbReference type="ChEBI" id="CHEBI:15377"/>
        <dbReference type="ChEBI" id="CHEBI:78784"/>
        <dbReference type="ChEBI" id="CHEBI:78827"/>
        <dbReference type="EC" id="4.2.1.59"/>
    </reaction>
</comment>
<dbReference type="InterPro" id="IPR010084">
    <property type="entry name" value="FabZ"/>
</dbReference>
<feature type="active site" evidence="9">
    <location>
        <position position="71"/>
    </location>
</feature>
<gene>
    <name evidence="9 10" type="primary">fabZ</name>
    <name evidence="11" type="ORF">GGQ86_000861</name>
    <name evidence="10" type="ORF">XFLAVUS301_15100</name>
</gene>
<dbReference type="EMBL" id="JAVDPY010000001">
    <property type="protein sequence ID" value="MDR6332414.1"/>
    <property type="molecule type" value="Genomic_DNA"/>
</dbReference>
<evidence type="ECO:0000256" key="9">
    <source>
        <dbReference type="HAMAP-Rule" id="MF_00406"/>
    </source>
</evidence>
<protein>
    <recommendedName>
        <fullName evidence="9">3-hydroxyacyl-[acyl-carrier-protein] dehydratase FabZ</fullName>
        <ecNumber evidence="9">4.2.1.59</ecNumber>
    </recommendedName>
    <alternativeName>
        <fullName evidence="9">(3R)-hydroxymyristoyl-[acyl-carrier-protein] dehydratase</fullName>
        <shortName evidence="9">(3R)-hydroxymyristoyl-ACP dehydrase</shortName>
    </alternativeName>
    <alternativeName>
        <fullName evidence="9">Beta-hydroxyacyl-ACP dehydratase</fullName>
    </alternativeName>
</protein>
<evidence type="ECO:0000256" key="3">
    <source>
        <dbReference type="ARBA" id="ARBA00022490"/>
    </source>
</evidence>
<dbReference type="GO" id="GO:0016020">
    <property type="term" value="C:membrane"/>
    <property type="evidence" value="ECO:0007669"/>
    <property type="project" value="GOC"/>
</dbReference>
<dbReference type="PANTHER" id="PTHR30272:SF1">
    <property type="entry name" value="3-HYDROXYACYL-[ACYL-CARRIER-PROTEIN] DEHYDRATASE"/>
    <property type="match status" value="1"/>
</dbReference>
<evidence type="ECO:0000256" key="5">
    <source>
        <dbReference type="ARBA" id="ARBA00022556"/>
    </source>
</evidence>
<evidence type="ECO:0000313" key="13">
    <source>
        <dbReference type="Proteomes" id="UP001245370"/>
    </source>
</evidence>
<dbReference type="Pfam" id="PF07977">
    <property type="entry name" value="FabA"/>
    <property type="match status" value="1"/>
</dbReference>
<dbReference type="GO" id="GO:0009245">
    <property type="term" value="P:lipid A biosynthetic process"/>
    <property type="evidence" value="ECO:0007669"/>
    <property type="project" value="UniProtKB-UniRule"/>
</dbReference>
<dbReference type="GeneID" id="95762304"/>
<dbReference type="FunFam" id="3.10.129.10:FF:000001">
    <property type="entry name" value="3-hydroxyacyl-[acyl-carrier-protein] dehydratase FabZ"/>
    <property type="match status" value="1"/>
</dbReference>
<dbReference type="EMBL" id="BSDO01000002">
    <property type="protein sequence ID" value="GLI21836.1"/>
    <property type="molecule type" value="Genomic_DNA"/>
</dbReference>
<sequence>MNDTTRAAGEAGAAQAEAPKVLGSADIQRVLACLPHRYPILMVDRVEQIDGDLSCIGVKNVTANEPHFLGHFPGNPVMPGVLIIEGMAQTAGVVCVLGKENKEKPSLVYFMTIDEAKFRRPVVPGDVLEYHMTRINRRRNMWWYRGEAKVRGELVAEAKVGAMIVENS</sequence>
<dbReference type="GO" id="GO:0019171">
    <property type="term" value="F:(3R)-hydroxyacyl-[acyl-carrier-protein] dehydratase activity"/>
    <property type="evidence" value="ECO:0007669"/>
    <property type="project" value="UniProtKB-EC"/>
</dbReference>
<reference evidence="10" key="1">
    <citation type="submission" date="2022-12" db="EMBL/GenBank/DDBJ databases">
        <title>Reference genome sequencing for broad-spectrum identification of bacterial and archaeal isolates by mass spectrometry.</title>
        <authorList>
            <person name="Sekiguchi Y."/>
            <person name="Tourlousse D.M."/>
        </authorList>
    </citation>
    <scope>NUCLEOTIDE SEQUENCE</scope>
    <source>
        <strain evidence="10">301</strain>
    </source>
</reference>
<comment type="function">
    <text evidence="8 9">Involved in unsaturated fatty acids biosynthesis. Catalyzes the dehydration of short chain beta-hydroxyacyl-ACPs and long chain saturated and unsaturated beta-hydroxyacyl-ACPs.</text>
</comment>
<accession>A0A9W6CGN8</accession>
<dbReference type="CDD" id="cd01288">
    <property type="entry name" value="FabZ"/>
    <property type="match status" value="1"/>
</dbReference>
<reference evidence="11 13" key="2">
    <citation type="submission" date="2023-07" db="EMBL/GenBank/DDBJ databases">
        <title>Genomic Encyclopedia of Type Strains, Phase IV (KMG-IV): sequencing the most valuable type-strain genomes for metagenomic binning, comparative biology and taxonomic classification.</title>
        <authorList>
            <person name="Goeker M."/>
        </authorList>
    </citation>
    <scope>NUCLEOTIDE SEQUENCE [LARGE SCALE GENOMIC DNA]</scope>
    <source>
        <strain evidence="11 13">DSM 338</strain>
    </source>
</reference>
<dbReference type="Proteomes" id="UP001144397">
    <property type="component" value="Unassembled WGS sequence"/>
</dbReference>
<keyword evidence="3 9" id="KW-0963">Cytoplasm</keyword>
<keyword evidence="13" id="KW-1185">Reference proteome</keyword>
<dbReference type="HAMAP" id="MF_00406">
    <property type="entry name" value="FabZ"/>
    <property type="match status" value="1"/>
</dbReference>